<dbReference type="Pfam" id="PF00561">
    <property type="entry name" value="Abhydrolase_1"/>
    <property type="match status" value="1"/>
</dbReference>
<dbReference type="AlphaFoldDB" id="A0A0A1TGH6"/>
<dbReference type="SUPFAM" id="SSF53474">
    <property type="entry name" value="alpha/beta-Hydrolases"/>
    <property type="match status" value="1"/>
</dbReference>
<sequence>MDTSKLKPNDSRVRHVNTTIRGKNVRYILGEPQGTKKDTMVLVHGWPDMAFGWRNQIPYFMSLGYQVVVPDMVGYAGTDAPMELEKYSLKSVAEDIRELAAQFVGEDGQIILGGHDWGGMVVWRTAQWFPKLIKGVFSVCTPFAQSQPQYIPLEAIIESGHLLNFRYQLQLMGSEAQEKLQGRDKMRQLLLALYGARTPEGEVGFSTLDGFYFDRLDRLVSTPLLPEEELEYYTDQYMLRDAPQARGLFNWYRTRPINFEEERPLAEANAKIEMPALFIGATHDDALPRSMGAAMGQHFTNLTRTEVEASHWALTEAAAAVNADVTAWLKKQSLL</sequence>
<dbReference type="InterPro" id="IPR000073">
    <property type="entry name" value="AB_hydrolase_1"/>
</dbReference>
<dbReference type="InterPro" id="IPR029058">
    <property type="entry name" value="AB_hydrolase_fold"/>
</dbReference>
<dbReference type="Proteomes" id="UP000039046">
    <property type="component" value="Unassembled WGS sequence"/>
</dbReference>
<dbReference type="InterPro" id="IPR000639">
    <property type="entry name" value="Epox_hydrolase-like"/>
</dbReference>
<keyword evidence="5" id="KW-1185">Reference proteome</keyword>
<dbReference type="HOGENOM" id="CLU_020336_7_5_1"/>
<reference evidence="4 5" key="1">
    <citation type="journal article" date="2015" name="Genome Announc.">
        <title>Draft Genome Sequence and Gene Annotation of the Entomopathogenic Fungus Verticillium hemipterigenum.</title>
        <authorList>
            <person name="Horn F."/>
            <person name="Habel A."/>
            <person name="Scharf D.H."/>
            <person name="Dworschak J."/>
            <person name="Brakhage A.A."/>
            <person name="Guthke R."/>
            <person name="Hertweck C."/>
            <person name="Linde J."/>
        </authorList>
    </citation>
    <scope>NUCLEOTIDE SEQUENCE [LARGE SCALE GENOMIC DNA]</scope>
</reference>
<dbReference type="Gene3D" id="3.40.50.1820">
    <property type="entry name" value="alpha/beta hydrolase"/>
    <property type="match status" value="1"/>
</dbReference>
<evidence type="ECO:0000256" key="1">
    <source>
        <dbReference type="ARBA" id="ARBA00022801"/>
    </source>
</evidence>
<evidence type="ECO:0000256" key="2">
    <source>
        <dbReference type="ARBA" id="ARBA00038334"/>
    </source>
</evidence>
<organism evidence="4 5">
    <name type="scientific">[Torrubiella] hemipterigena</name>
    <dbReference type="NCBI Taxonomy" id="1531966"/>
    <lineage>
        <taxon>Eukaryota</taxon>
        <taxon>Fungi</taxon>
        <taxon>Dikarya</taxon>
        <taxon>Ascomycota</taxon>
        <taxon>Pezizomycotina</taxon>
        <taxon>Sordariomycetes</taxon>
        <taxon>Hypocreomycetidae</taxon>
        <taxon>Hypocreales</taxon>
        <taxon>Clavicipitaceae</taxon>
        <taxon>Clavicipitaceae incertae sedis</taxon>
        <taxon>'Torrubiella' clade</taxon>
    </lineage>
</organism>
<dbReference type="EMBL" id="CDHN01000002">
    <property type="protein sequence ID" value="CEJ89373.1"/>
    <property type="molecule type" value="Genomic_DNA"/>
</dbReference>
<dbReference type="STRING" id="1531966.A0A0A1TGH6"/>
<dbReference type="GO" id="GO:0016787">
    <property type="term" value="F:hydrolase activity"/>
    <property type="evidence" value="ECO:0007669"/>
    <property type="project" value="UniProtKB-KW"/>
</dbReference>
<keyword evidence="1" id="KW-0378">Hydrolase</keyword>
<gene>
    <name evidence="4" type="ORF">VHEMI05218</name>
</gene>
<evidence type="ECO:0000259" key="3">
    <source>
        <dbReference type="Pfam" id="PF00561"/>
    </source>
</evidence>
<dbReference type="OrthoDB" id="408373at2759"/>
<evidence type="ECO:0000313" key="4">
    <source>
        <dbReference type="EMBL" id="CEJ89373.1"/>
    </source>
</evidence>
<proteinExistence type="inferred from homology"/>
<evidence type="ECO:0000313" key="5">
    <source>
        <dbReference type="Proteomes" id="UP000039046"/>
    </source>
</evidence>
<dbReference type="PRINTS" id="PR00412">
    <property type="entry name" value="EPOXHYDRLASE"/>
</dbReference>
<dbReference type="PANTHER" id="PTHR43329">
    <property type="entry name" value="EPOXIDE HYDROLASE"/>
    <property type="match status" value="1"/>
</dbReference>
<protein>
    <recommendedName>
        <fullName evidence="3">AB hydrolase-1 domain-containing protein</fullName>
    </recommendedName>
</protein>
<name>A0A0A1TGH6_9HYPO</name>
<feature type="domain" description="AB hydrolase-1" evidence="3">
    <location>
        <begin position="39"/>
        <end position="316"/>
    </location>
</feature>
<comment type="similarity">
    <text evidence="2">Belongs to the AB hydrolase superfamily. Epoxide hydrolase family.</text>
</comment>
<accession>A0A0A1TGH6</accession>